<evidence type="ECO:0000259" key="2">
    <source>
        <dbReference type="Pfam" id="PF08327"/>
    </source>
</evidence>
<reference evidence="4" key="1">
    <citation type="journal article" date="2019" name="Int. J. Syst. Evol. Microbiol.">
        <title>The Global Catalogue of Microorganisms (GCM) 10K type strain sequencing project: providing services to taxonomists for standard genome sequencing and annotation.</title>
        <authorList>
            <consortium name="The Broad Institute Genomics Platform"/>
            <consortium name="The Broad Institute Genome Sequencing Center for Infectious Disease"/>
            <person name="Wu L."/>
            <person name="Ma J."/>
        </authorList>
    </citation>
    <scope>NUCLEOTIDE SEQUENCE [LARGE SCALE GENOMIC DNA]</scope>
    <source>
        <strain evidence="4">KCTC 42644</strain>
    </source>
</reference>
<dbReference type="InterPro" id="IPR023393">
    <property type="entry name" value="START-like_dom_sf"/>
</dbReference>
<feature type="domain" description="Activator of Hsp90 ATPase homologue 1/2-like C-terminal" evidence="2">
    <location>
        <begin position="80"/>
        <end position="137"/>
    </location>
</feature>
<name>A0ABV7XE91_9SPHN</name>
<keyword evidence="4" id="KW-1185">Reference proteome</keyword>
<dbReference type="SUPFAM" id="SSF55961">
    <property type="entry name" value="Bet v1-like"/>
    <property type="match status" value="1"/>
</dbReference>
<proteinExistence type="inferred from homology"/>
<dbReference type="EMBL" id="JBHRXV010000011">
    <property type="protein sequence ID" value="MFC3713593.1"/>
    <property type="molecule type" value="Genomic_DNA"/>
</dbReference>
<dbReference type="RefSeq" id="WP_380862235.1">
    <property type="nucleotide sequence ID" value="NZ_JBHRXV010000011.1"/>
</dbReference>
<comment type="similarity">
    <text evidence="1">Belongs to the AHA1 family.</text>
</comment>
<evidence type="ECO:0000313" key="3">
    <source>
        <dbReference type="EMBL" id="MFC3713593.1"/>
    </source>
</evidence>
<accession>A0ABV7XE91</accession>
<gene>
    <name evidence="3" type="ORF">ACFOMD_13515</name>
</gene>
<evidence type="ECO:0000313" key="4">
    <source>
        <dbReference type="Proteomes" id="UP001595615"/>
    </source>
</evidence>
<dbReference type="CDD" id="cd07814">
    <property type="entry name" value="SRPBCC_CalC_Aha1-like"/>
    <property type="match status" value="1"/>
</dbReference>
<sequence length="146" mass="15521">MHIASGLTRSGSVPAVLLFMRSPEQAQARIIYLEEDIGAPVDAVFAAFEAQLGAQAATPLAREAGALLTVQFAMPAEFDEIAAQRSVLTLTFEAKGADTKITLTHAGFGRGGAWDEALAYFTQGWPAVLLQMKDALEKAPREMAAV</sequence>
<dbReference type="Proteomes" id="UP001595615">
    <property type="component" value="Unassembled WGS sequence"/>
</dbReference>
<dbReference type="Gene3D" id="3.30.530.20">
    <property type="match status" value="1"/>
</dbReference>
<evidence type="ECO:0000256" key="1">
    <source>
        <dbReference type="ARBA" id="ARBA00006817"/>
    </source>
</evidence>
<dbReference type="InterPro" id="IPR013538">
    <property type="entry name" value="ASHA1/2-like_C"/>
</dbReference>
<dbReference type="Pfam" id="PF08327">
    <property type="entry name" value="AHSA1"/>
    <property type="match status" value="1"/>
</dbReference>
<comment type="caution">
    <text evidence="3">The sequence shown here is derived from an EMBL/GenBank/DDBJ whole genome shotgun (WGS) entry which is preliminary data.</text>
</comment>
<protein>
    <submittedName>
        <fullName evidence="3">SRPBCC domain-containing protein</fullName>
    </submittedName>
</protein>
<organism evidence="3 4">
    <name type="scientific">Sphingoaurantiacus capsulatus</name>
    <dbReference type="NCBI Taxonomy" id="1771310"/>
    <lineage>
        <taxon>Bacteria</taxon>
        <taxon>Pseudomonadati</taxon>
        <taxon>Pseudomonadota</taxon>
        <taxon>Alphaproteobacteria</taxon>
        <taxon>Sphingomonadales</taxon>
        <taxon>Sphingosinicellaceae</taxon>
        <taxon>Sphingoaurantiacus</taxon>
    </lineage>
</organism>